<name>A0AAD5XWB3_9FUNG</name>
<feature type="transmembrane region" description="Helical" evidence="1">
    <location>
        <begin position="137"/>
        <end position="157"/>
    </location>
</feature>
<keyword evidence="1" id="KW-0812">Transmembrane</keyword>
<protein>
    <submittedName>
        <fullName evidence="2">Uncharacterized protein</fullName>
    </submittedName>
</protein>
<dbReference type="Proteomes" id="UP001211065">
    <property type="component" value="Unassembled WGS sequence"/>
</dbReference>
<dbReference type="AlphaFoldDB" id="A0AAD5XWB3"/>
<organism evidence="2 3">
    <name type="scientific">Clydaea vesicula</name>
    <dbReference type="NCBI Taxonomy" id="447962"/>
    <lineage>
        <taxon>Eukaryota</taxon>
        <taxon>Fungi</taxon>
        <taxon>Fungi incertae sedis</taxon>
        <taxon>Chytridiomycota</taxon>
        <taxon>Chytridiomycota incertae sedis</taxon>
        <taxon>Chytridiomycetes</taxon>
        <taxon>Lobulomycetales</taxon>
        <taxon>Lobulomycetaceae</taxon>
        <taxon>Clydaea</taxon>
    </lineage>
</organism>
<keyword evidence="1" id="KW-1133">Transmembrane helix</keyword>
<accession>A0AAD5XWB3</accession>
<reference evidence="2" key="1">
    <citation type="submission" date="2020-05" db="EMBL/GenBank/DDBJ databases">
        <title>Phylogenomic resolution of chytrid fungi.</title>
        <authorList>
            <person name="Stajich J.E."/>
            <person name="Amses K."/>
            <person name="Simmons R."/>
            <person name="Seto K."/>
            <person name="Myers J."/>
            <person name="Bonds A."/>
            <person name="Quandt C.A."/>
            <person name="Barry K."/>
            <person name="Liu P."/>
            <person name="Grigoriev I."/>
            <person name="Longcore J.E."/>
            <person name="James T.Y."/>
        </authorList>
    </citation>
    <scope>NUCLEOTIDE SEQUENCE</scope>
    <source>
        <strain evidence="2">JEL0476</strain>
    </source>
</reference>
<keyword evidence="1" id="KW-0472">Membrane</keyword>
<comment type="caution">
    <text evidence="2">The sequence shown here is derived from an EMBL/GenBank/DDBJ whole genome shotgun (WGS) entry which is preliminary data.</text>
</comment>
<evidence type="ECO:0000256" key="1">
    <source>
        <dbReference type="SAM" id="Phobius"/>
    </source>
</evidence>
<gene>
    <name evidence="2" type="ORF">HK099_007575</name>
</gene>
<evidence type="ECO:0000313" key="3">
    <source>
        <dbReference type="Proteomes" id="UP001211065"/>
    </source>
</evidence>
<sequence>MDGAPCKINSDCGKEEYYCTDLLKCDFKAIRNLESHQIVVVTKQVTLTPTVHQVLNSTSTSVASVEKINATESNLTLSNTMVTPINFTATYTATTNINQTLFTSPPSLSSNVENINSTSSSEYQTSNNGGLSLDSGIVLSGLIVLFFSLLLSLYLFFKIKSKKLYAPQRQGVKNIHDDDNLFLVRKLSCGTTSGYSLSPSISENVAQTYGNRFSLSRVILDNNETIKRDTQRDLVQVVKKKQTLQEDPDLTIHVECNVDNTHFL</sequence>
<evidence type="ECO:0000313" key="2">
    <source>
        <dbReference type="EMBL" id="KAJ3213098.1"/>
    </source>
</evidence>
<keyword evidence="3" id="KW-1185">Reference proteome</keyword>
<proteinExistence type="predicted"/>
<dbReference type="EMBL" id="JADGJW010000746">
    <property type="protein sequence ID" value="KAJ3213098.1"/>
    <property type="molecule type" value="Genomic_DNA"/>
</dbReference>